<sequence>MGLNRLATKKVNLVTGFLKNPLLAARSSADHTSAAGKTRERERWKHVINNWRALEGDDLIELTKDNSVLKKIRGDGWEKDPARYPDNEAFYGLYAGEYGPTQAVLARAKSSFDLFLSFLPPDFWLEVER</sequence>
<comment type="caution">
    <text evidence="1">The sequence shown here is derived from an EMBL/GenBank/DDBJ whole genome shotgun (WGS) entry which is preliminary data.</text>
</comment>
<protein>
    <submittedName>
        <fullName evidence="1">Uncharacterized protein</fullName>
    </submittedName>
</protein>
<name>A0A8T1VYQ2_9STRA</name>
<gene>
    <name evidence="1" type="ORF">PHYPSEUDO_002253</name>
</gene>
<dbReference type="OrthoDB" id="128268at2759"/>
<proteinExistence type="predicted"/>
<organism evidence="1 2">
    <name type="scientific">Phytophthora pseudosyringae</name>
    <dbReference type="NCBI Taxonomy" id="221518"/>
    <lineage>
        <taxon>Eukaryota</taxon>
        <taxon>Sar</taxon>
        <taxon>Stramenopiles</taxon>
        <taxon>Oomycota</taxon>
        <taxon>Peronosporomycetes</taxon>
        <taxon>Peronosporales</taxon>
        <taxon>Peronosporaceae</taxon>
        <taxon>Phytophthora</taxon>
    </lineage>
</organism>
<dbReference type="Proteomes" id="UP000694044">
    <property type="component" value="Unassembled WGS sequence"/>
</dbReference>
<evidence type="ECO:0000313" key="2">
    <source>
        <dbReference type="Proteomes" id="UP000694044"/>
    </source>
</evidence>
<accession>A0A8T1VYQ2</accession>
<dbReference type="EMBL" id="JAGDFM010000139">
    <property type="protein sequence ID" value="KAG7384724.1"/>
    <property type="molecule type" value="Genomic_DNA"/>
</dbReference>
<dbReference type="AlphaFoldDB" id="A0A8T1VYQ2"/>
<reference evidence="1" key="1">
    <citation type="submission" date="2021-02" db="EMBL/GenBank/DDBJ databases">
        <authorList>
            <person name="Palmer J.M."/>
        </authorList>
    </citation>
    <scope>NUCLEOTIDE SEQUENCE</scope>
    <source>
        <strain evidence="1">SCRP734</strain>
    </source>
</reference>
<keyword evidence="2" id="KW-1185">Reference proteome</keyword>
<evidence type="ECO:0000313" key="1">
    <source>
        <dbReference type="EMBL" id="KAG7384724.1"/>
    </source>
</evidence>